<evidence type="ECO:0000256" key="2">
    <source>
        <dbReference type="ARBA" id="ARBA00022525"/>
    </source>
</evidence>
<proteinExistence type="predicted"/>
<dbReference type="Proteomes" id="UP001549366">
    <property type="component" value="Unassembled WGS sequence"/>
</dbReference>
<comment type="subcellular location">
    <subcellularLocation>
        <location evidence="1">Secreted</location>
    </subcellularLocation>
</comment>
<feature type="signal peptide" evidence="5">
    <location>
        <begin position="1"/>
        <end position="20"/>
    </location>
</feature>
<accession>A0ABV2SH15</accession>
<sequence>MNKITITRLLMCGLLTTAAAAPLSIVNATPATQEPAPVQLPEPSPEQTKEASDSVKQQELFHGYWVNQRGSTLDIKEHEGLLSGYFTTAEGKTRSCIGVPVAITGSSNKNAMAISFSMGSCGSPATLAVTGLIMKDKNGNEQLRTQALIQFNGTESWDSQVLTTDFYTRQEPAKKPQ</sequence>
<evidence type="ECO:0000256" key="1">
    <source>
        <dbReference type="ARBA" id="ARBA00004613"/>
    </source>
</evidence>
<dbReference type="RefSeq" id="WP_354010706.1">
    <property type="nucleotide sequence ID" value="NZ_JBEWTA010000001.1"/>
</dbReference>
<protein>
    <recommendedName>
        <fullName evidence="8">DUF306 domain-containing protein</fullName>
    </recommendedName>
</protein>
<evidence type="ECO:0000256" key="4">
    <source>
        <dbReference type="SAM" id="MobiDB-lite"/>
    </source>
</evidence>
<dbReference type="EMBL" id="JBEWTB010000002">
    <property type="protein sequence ID" value="MET4756359.1"/>
    <property type="molecule type" value="Genomic_DNA"/>
</dbReference>
<dbReference type="PROSITE" id="PS51326">
    <property type="entry name" value="AVIDIN_2"/>
    <property type="match status" value="1"/>
</dbReference>
<keyword evidence="2" id="KW-0964">Secreted</keyword>
<comment type="caution">
    <text evidence="6">The sequence shown here is derived from an EMBL/GenBank/DDBJ whole genome shotgun (WGS) entry which is preliminary data.</text>
</comment>
<evidence type="ECO:0000256" key="3">
    <source>
        <dbReference type="ARBA" id="ARBA00022729"/>
    </source>
</evidence>
<gene>
    <name evidence="6" type="ORF">V5J35_001551</name>
</gene>
<evidence type="ECO:0000313" key="6">
    <source>
        <dbReference type="EMBL" id="MET4756359.1"/>
    </source>
</evidence>
<feature type="region of interest" description="Disordered" evidence="4">
    <location>
        <begin position="32"/>
        <end position="54"/>
    </location>
</feature>
<evidence type="ECO:0000256" key="5">
    <source>
        <dbReference type="SAM" id="SignalP"/>
    </source>
</evidence>
<dbReference type="SUPFAM" id="SSF50876">
    <property type="entry name" value="Avidin/streptavidin"/>
    <property type="match status" value="1"/>
</dbReference>
<dbReference type="InterPro" id="IPR005468">
    <property type="entry name" value="Avidin/str"/>
</dbReference>
<organism evidence="6 7">
    <name type="scientific">Endozoicomonas lisbonensis</name>
    <dbReference type="NCBI Taxonomy" id="3120522"/>
    <lineage>
        <taxon>Bacteria</taxon>
        <taxon>Pseudomonadati</taxon>
        <taxon>Pseudomonadota</taxon>
        <taxon>Gammaproteobacteria</taxon>
        <taxon>Oceanospirillales</taxon>
        <taxon>Endozoicomonadaceae</taxon>
        <taxon>Endozoicomonas</taxon>
    </lineage>
</organism>
<feature type="chain" id="PRO_5045178509" description="DUF306 domain-containing protein" evidence="5">
    <location>
        <begin position="21"/>
        <end position="177"/>
    </location>
</feature>
<evidence type="ECO:0008006" key="8">
    <source>
        <dbReference type="Google" id="ProtNLM"/>
    </source>
</evidence>
<dbReference type="Pfam" id="PF01382">
    <property type="entry name" value="Avidin"/>
    <property type="match status" value="1"/>
</dbReference>
<keyword evidence="7" id="KW-1185">Reference proteome</keyword>
<keyword evidence="3 5" id="KW-0732">Signal</keyword>
<name>A0ABV2SH15_9GAMM</name>
<reference evidence="6 7" key="1">
    <citation type="submission" date="2024-06" db="EMBL/GenBank/DDBJ databases">
        <title>Genomic Encyclopedia of Type Strains, Phase V (KMG-V): Genome sequencing to study the core and pangenomes of soil and plant-associated prokaryotes.</title>
        <authorList>
            <person name="Whitman W."/>
        </authorList>
    </citation>
    <scope>NUCLEOTIDE SEQUENCE [LARGE SCALE GENOMIC DNA]</scope>
    <source>
        <strain evidence="6 7">NE40</strain>
    </source>
</reference>
<dbReference type="PANTHER" id="PTHR34399">
    <property type="entry name" value="AVIDIN-RELATED"/>
    <property type="match status" value="1"/>
</dbReference>
<evidence type="ECO:0000313" key="7">
    <source>
        <dbReference type="Proteomes" id="UP001549366"/>
    </source>
</evidence>
<dbReference type="Gene3D" id="2.40.128.30">
    <property type="entry name" value="Avidin-like"/>
    <property type="match status" value="1"/>
</dbReference>
<dbReference type="InterPro" id="IPR036896">
    <property type="entry name" value="Avidin-like_sf"/>
</dbReference>
<dbReference type="InterPro" id="IPR051764">
    <property type="entry name" value="Avidin/Streptavidin-rel"/>
</dbReference>